<comment type="caution">
    <text evidence="1">The sequence shown here is derived from an EMBL/GenBank/DDBJ whole genome shotgun (WGS) entry which is preliminary data.</text>
</comment>
<protein>
    <submittedName>
        <fullName evidence="1">Uncharacterized protein</fullName>
    </submittedName>
</protein>
<feature type="non-terminal residue" evidence="1">
    <location>
        <position position="114"/>
    </location>
</feature>
<evidence type="ECO:0000313" key="2">
    <source>
        <dbReference type="Proteomes" id="UP000831701"/>
    </source>
</evidence>
<gene>
    <name evidence="1" type="ORF">L3Q82_019367</name>
</gene>
<dbReference type="EMBL" id="CM041553">
    <property type="protein sequence ID" value="KAI3352789.1"/>
    <property type="molecule type" value="Genomic_DNA"/>
</dbReference>
<name>A0ACB8VB27_9TELE</name>
<sequence>MDMHSAHYQKQRTRLNSVAIRGTEVDIVDSYKYLGVHLDNKLDRTINTDAIYKKGQSLLVFPQEAQIFQHLQDHAADSLGGIQRHLLRCSVLGQQAEDSRQTQQAHQESWICPG</sequence>
<dbReference type="Proteomes" id="UP000831701">
    <property type="component" value="Chromosome 23"/>
</dbReference>
<organism evidence="1 2">
    <name type="scientific">Scortum barcoo</name>
    <name type="common">barcoo grunter</name>
    <dbReference type="NCBI Taxonomy" id="214431"/>
    <lineage>
        <taxon>Eukaryota</taxon>
        <taxon>Metazoa</taxon>
        <taxon>Chordata</taxon>
        <taxon>Craniata</taxon>
        <taxon>Vertebrata</taxon>
        <taxon>Euteleostomi</taxon>
        <taxon>Actinopterygii</taxon>
        <taxon>Neopterygii</taxon>
        <taxon>Teleostei</taxon>
        <taxon>Neoteleostei</taxon>
        <taxon>Acanthomorphata</taxon>
        <taxon>Eupercaria</taxon>
        <taxon>Centrarchiformes</taxon>
        <taxon>Terapontoidei</taxon>
        <taxon>Terapontidae</taxon>
        <taxon>Scortum</taxon>
    </lineage>
</organism>
<keyword evidence="2" id="KW-1185">Reference proteome</keyword>
<evidence type="ECO:0000313" key="1">
    <source>
        <dbReference type="EMBL" id="KAI3352789.1"/>
    </source>
</evidence>
<accession>A0ACB8VB27</accession>
<reference evidence="1" key="1">
    <citation type="submission" date="2022-04" db="EMBL/GenBank/DDBJ databases">
        <title>Jade perch genome.</title>
        <authorList>
            <person name="Chao B."/>
        </authorList>
    </citation>
    <scope>NUCLEOTIDE SEQUENCE</scope>
    <source>
        <strain evidence="1">CB-2022</strain>
    </source>
</reference>
<proteinExistence type="predicted"/>